<dbReference type="AlphaFoldDB" id="A0A6J6JPR5"/>
<gene>
    <name evidence="2" type="ORF">UFOPK1960_01139</name>
</gene>
<keyword evidence="1" id="KW-0812">Transmembrane</keyword>
<protein>
    <submittedName>
        <fullName evidence="2">Unannotated protein</fullName>
    </submittedName>
</protein>
<proteinExistence type="predicted"/>
<feature type="transmembrane region" description="Helical" evidence="1">
    <location>
        <begin position="30"/>
        <end position="54"/>
    </location>
</feature>
<keyword evidence="1" id="KW-1133">Transmembrane helix</keyword>
<organism evidence="2">
    <name type="scientific">freshwater metagenome</name>
    <dbReference type="NCBI Taxonomy" id="449393"/>
    <lineage>
        <taxon>unclassified sequences</taxon>
        <taxon>metagenomes</taxon>
        <taxon>ecological metagenomes</taxon>
    </lineage>
</organism>
<name>A0A6J6JPR5_9ZZZZ</name>
<reference evidence="2" key="1">
    <citation type="submission" date="2020-05" db="EMBL/GenBank/DDBJ databases">
        <authorList>
            <person name="Chiriac C."/>
            <person name="Salcher M."/>
            <person name="Ghai R."/>
            <person name="Kavagutti S V."/>
        </authorList>
    </citation>
    <scope>NUCLEOTIDE SEQUENCE</scope>
</reference>
<keyword evidence="1" id="KW-0472">Membrane</keyword>
<sequence length="56" mass="5708">MKPMPAPIFCASTVATDVAAVIAPLLRSVVVSHSAVTEAVLVGNVVMGFLLIGVML</sequence>
<evidence type="ECO:0000256" key="1">
    <source>
        <dbReference type="SAM" id="Phobius"/>
    </source>
</evidence>
<evidence type="ECO:0000313" key="2">
    <source>
        <dbReference type="EMBL" id="CAB4638334.1"/>
    </source>
</evidence>
<dbReference type="EMBL" id="CAEZVL010000204">
    <property type="protein sequence ID" value="CAB4638334.1"/>
    <property type="molecule type" value="Genomic_DNA"/>
</dbReference>
<accession>A0A6J6JPR5</accession>